<dbReference type="InterPro" id="IPR002589">
    <property type="entry name" value="Macro_dom"/>
</dbReference>
<evidence type="ECO:0000256" key="1">
    <source>
        <dbReference type="ARBA" id="ARBA00035885"/>
    </source>
</evidence>
<dbReference type="Gene3D" id="3.40.220.10">
    <property type="entry name" value="Leucine Aminopeptidase, subunit E, domain 1"/>
    <property type="match status" value="1"/>
</dbReference>
<accession>A0A6I7D4I3</accession>
<dbReference type="InterPro" id="IPR050892">
    <property type="entry name" value="ADP-ribose_metab_enzymes"/>
</dbReference>
<dbReference type="GO" id="GO:0140291">
    <property type="term" value="P:peptidyl-glutamate ADP-deribosylation"/>
    <property type="evidence" value="ECO:0007669"/>
    <property type="project" value="TreeGrafter"/>
</dbReference>
<dbReference type="CDD" id="cd02901">
    <property type="entry name" value="Macro_Poa1p-like"/>
    <property type="match status" value="1"/>
</dbReference>
<dbReference type="KEGG" id="pcol:F1325_09635"/>
<evidence type="ECO:0000313" key="3">
    <source>
        <dbReference type="EMBL" id="QHN10709.1"/>
    </source>
</evidence>
<dbReference type="SUPFAM" id="SSF52949">
    <property type="entry name" value="Macro domain-like"/>
    <property type="match status" value="1"/>
</dbReference>
<reference evidence="3 4" key="1">
    <citation type="submission" date="2019-09" db="EMBL/GenBank/DDBJ databases">
        <title>Emergence of a chromosome-mediated tetracycline resistance gene in Proteus strain.</title>
        <authorList>
            <person name="He D."/>
            <person name="Wang L."/>
        </authorList>
    </citation>
    <scope>NUCLEOTIDE SEQUENCE [LARGE SCALE GENOMIC DNA]</scope>
    <source>
        <strain evidence="3 4">T60</strain>
    </source>
</reference>
<dbReference type="Pfam" id="PF01661">
    <property type="entry name" value="Macro"/>
    <property type="match status" value="1"/>
</dbReference>
<dbReference type="RefSeq" id="WP_109372299.1">
    <property type="nucleotide sequence ID" value="NZ_CP043925.1"/>
</dbReference>
<evidence type="ECO:0000313" key="4">
    <source>
        <dbReference type="Proteomes" id="UP000464700"/>
    </source>
</evidence>
<proteinExistence type="predicted"/>
<dbReference type="PANTHER" id="PTHR12521">
    <property type="entry name" value="PROTEIN C6ORF130"/>
    <property type="match status" value="1"/>
</dbReference>
<dbReference type="SMART" id="SM00506">
    <property type="entry name" value="A1pp"/>
    <property type="match status" value="1"/>
</dbReference>
<dbReference type="InterPro" id="IPR043472">
    <property type="entry name" value="Macro_dom-like"/>
</dbReference>
<evidence type="ECO:0000259" key="2">
    <source>
        <dbReference type="PROSITE" id="PS51154"/>
    </source>
</evidence>
<name>A0A6I7D4I3_9GAMM</name>
<dbReference type="EMBL" id="CP043925">
    <property type="protein sequence ID" value="QHN10709.1"/>
    <property type="molecule type" value="Genomic_DNA"/>
</dbReference>
<sequence>MIIYSSGDIFESNTTALVNAVNCQGVMGKGIAYQFKEKFPKNFINYKTACDENRFKIGNILITSEKGKLIVNFPTKDEWRKKSQYEYIEKGLLTLKEEIIKREINSIALPPLGCGNGGLDWNRVEELIINIFSDLENVDILLYAPITKNIGSKDKTLLNIEHLIVLYAMSHLKDKKRYSLNTLFYLCQKLSGYNSFNFSVVYGRAYSNALDVITNDLRNLKEKQGVNFDSFIDNYINTHISKKMENEFKKAVPKLKTYIELLNELDGKDEFSELINIVEIISNKDIFTSILLENNDVKKMIIEKMINIGFIQENILGQYEFNYNLK</sequence>
<gene>
    <name evidence="3" type="ORF">F1325_09635</name>
</gene>
<dbReference type="PANTHER" id="PTHR12521:SF0">
    <property type="entry name" value="ADP-RIBOSE GLYCOHYDROLASE OARD1"/>
    <property type="match status" value="1"/>
</dbReference>
<dbReference type="AlphaFoldDB" id="A0A6I7D4I3"/>
<comment type="catalytic activity">
    <reaction evidence="1">
        <text>an N-(ADP-alpha-D-ribosyl)-thymidine in DNA + H2O = a thymidine in DNA + ADP-D-ribose</text>
        <dbReference type="Rhea" id="RHEA:71655"/>
        <dbReference type="Rhea" id="RHEA-COMP:13556"/>
        <dbReference type="Rhea" id="RHEA-COMP:18051"/>
        <dbReference type="ChEBI" id="CHEBI:15377"/>
        <dbReference type="ChEBI" id="CHEBI:57967"/>
        <dbReference type="ChEBI" id="CHEBI:137386"/>
        <dbReference type="ChEBI" id="CHEBI:191199"/>
    </reaction>
    <physiologicalReaction direction="left-to-right" evidence="1">
        <dbReference type="Rhea" id="RHEA:71656"/>
    </physiologicalReaction>
</comment>
<dbReference type="PROSITE" id="PS51154">
    <property type="entry name" value="MACRO"/>
    <property type="match status" value="1"/>
</dbReference>
<organism evidence="3 4">
    <name type="scientific">Proteus columbae</name>
    <dbReference type="NCBI Taxonomy" id="1987580"/>
    <lineage>
        <taxon>Bacteria</taxon>
        <taxon>Pseudomonadati</taxon>
        <taxon>Pseudomonadota</taxon>
        <taxon>Gammaproteobacteria</taxon>
        <taxon>Enterobacterales</taxon>
        <taxon>Morganellaceae</taxon>
        <taxon>Proteus</taxon>
    </lineage>
</organism>
<dbReference type="Proteomes" id="UP000464700">
    <property type="component" value="Chromosome"/>
</dbReference>
<feature type="domain" description="Macro" evidence="2">
    <location>
        <begin position="1"/>
        <end position="151"/>
    </location>
</feature>
<keyword evidence="4" id="KW-1185">Reference proteome</keyword>
<protein>
    <submittedName>
        <fullName evidence="3">Macro domain-containing protein</fullName>
    </submittedName>
</protein>